<dbReference type="EMBL" id="JAWXXT010000001">
    <property type="protein sequence ID" value="MDX5977020.1"/>
    <property type="molecule type" value="Genomic_DNA"/>
</dbReference>
<keyword evidence="1" id="KW-0812">Transmembrane</keyword>
<reference evidence="2" key="1">
    <citation type="submission" date="2023-11" db="EMBL/GenBank/DDBJ databases">
        <title>MicrobeMod: A computational toolkit for identifying prokaryotic methylation and restriction-modification with nanopore sequencing.</title>
        <authorList>
            <person name="Crits-Christoph A."/>
            <person name="Kang S.C."/>
            <person name="Lee H."/>
            <person name="Ostrov N."/>
        </authorList>
    </citation>
    <scope>NUCLEOTIDE SEQUENCE</scope>
    <source>
        <strain evidence="2">ATCC BAA-953</strain>
    </source>
</reference>
<comment type="caution">
    <text evidence="2">The sequence shown here is derived from an EMBL/GenBank/DDBJ whole genome shotgun (WGS) entry which is preliminary data.</text>
</comment>
<dbReference type="Proteomes" id="UP001276761">
    <property type="component" value="Unassembled WGS sequence"/>
</dbReference>
<name>A0AAJ2VSX4_9GAMM</name>
<feature type="transmembrane region" description="Helical" evidence="1">
    <location>
        <begin position="87"/>
        <end position="111"/>
    </location>
</feature>
<accession>A0AAJ2VSX4</accession>
<keyword evidence="1" id="KW-1133">Transmembrane helix</keyword>
<evidence type="ECO:0000256" key="1">
    <source>
        <dbReference type="SAM" id="Phobius"/>
    </source>
</evidence>
<evidence type="ECO:0008006" key="4">
    <source>
        <dbReference type="Google" id="ProtNLM"/>
    </source>
</evidence>
<dbReference type="RefSeq" id="WP_198348976.1">
    <property type="nucleotide sequence ID" value="NZ_JABASV010000003.1"/>
</dbReference>
<keyword evidence="1" id="KW-0472">Membrane</keyword>
<dbReference type="AlphaFoldDB" id="A0AAJ2VSX4"/>
<feature type="transmembrane region" description="Helical" evidence="1">
    <location>
        <begin position="39"/>
        <end position="58"/>
    </location>
</feature>
<feature type="transmembrane region" description="Helical" evidence="1">
    <location>
        <begin position="7"/>
        <end position="27"/>
    </location>
</feature>
<proteinExistence type="predicted"/>
<organism evidence="2 3">
    <name type="scientific">Vreelandella alkaliphila</name>
    <dbReference type="NCBI Taxonomy" id="272774"/>
    <lineage>
        <taxon>Bacteria</taxon>
        <taxon>Pseudomonadati</taxon>
        <taxon>Pseudomonadota</taxon>
        <taxon>Gammaproteobacteria</taxon>
        <taxon>Oceanospirillales</taxon>
        <taxon>Halomonadaceae</taxon>
        <taxon>Vreelandella</taxon>
    </lineage>
</organism>
<dbReference type="GeneID" id="303164934"/>
<evidence type="ECO:0000313" key="2">
    <source>
        <dbReference type="EMBL" id="MDX5977020.1"/>
    </source>
</evidence>
<gene>
    <name evidence="2" type="ORF">SIL78_05500</name>
</gene>
<sequence length="122" mass="13232">MTHTLRFIYQLVSWGCIVLAWTNGAILLWDGCTNGQSRVITFAVALLFGVIGGIVLGVERSLSRIYRCSTKASKELLDSASASSWTLLYVCLIAGVFLLALVMGSGLYAIIGRLQQGFHIFG</sequence>
<evidence type="ECO:0000313" key="3">
    <source>
        <dbReference type="Proteomes" id="UP001276761"/>
    </source>
</evidence>
<protein>
    <recommendedName>
        <fullName evidence="4">Transmembrane protein</fullName>
    </recommendedName>
</protein>